<feature type="domain" description="DUF4398" evidence="1">
    <location>
        <begin position="20"/>
        <end position="99"/>
    </location>
</feature>
<comment type="caution">
    <text evidence="2">The sequence shown here is derived from an EMBL/GenBank/DDBJ whole genome shotgun (WGS) entry which is preliminary data.</text>
</comment>
<dbReference type="InterPro" id="IPR025511">
    <property type="entry name" value="DUF4398"/>
</dbReference>
<accession>A0A017TIM8</accession>
<evidence type="ECO:0000313" key="2">
    <source>
        <dbReference type="EMBL" id="EYF08757.1"/>
    </source>
</evidence>
<evidence type="ECO:0000313" key="3">
    <source>
        <dbReference type="Proteomes" id="UP000019678"/>
    </source>
</evidence>
<keyword evidence="3" id="KW-1185">Reference proteome</keyword>
<evidence type="ECO:0000259" key="1">
    <source>
        <dbReference type="Pfam" id="PF14346"/>
    </source>
</evidence>
<dbReference type="AlphaFoldDB" id="A0A017TIM8"/>
<reference evidence="2 3" key="1">
    <citation type="submission" date="2013-05" db="EMBL/GenBank/DDBJ databases">
        <title>Genome assembly of Chondromyces apiculatus DSM 436.</title>
        <authorList>
            <person name="Sharma G."/>
            <person name="Khatri I."/>
            <person name="Kaur C."/>
            <person name="Mayilraj S."/>
            <person name="Subramanian S."/>
        </authorList>
    </citation>
    <scope>NUCLEOTIDE SEQUENCE [LARGE SCALE GENOMIC DNA]</scope>
    <source>
        <strain evidence="2 3">DSM 436</strain>
    </source>
</reference>
<sequence>MLALFVPLAAGCASLPAPTEQMASTEAAVRGAREVGAERVPQASLELRLAEEGIAKAKAAMAEDDNETADRLLKRAQSDAELALSLARESKARTDAAQVMGQVSQLRNQMK</sequence>
<dbReference type="EMBL" id="ASRX01000002">
    <property type="protein sequence ID" value="EYF08757.1"/>
    <property type="molecule type" value="Genomic_DNA"/>
</dbReference>
<proteinExistence type="predicted"/>
<name>A0A017TIM8_9BACT</name>
<dbReference type="Gene3D" id="1.20.1270.390">
    <property type="match status" value="1"/>
</dbReference>
<dbReference type="Pfam" id="PF14346">
    <property type="entry name" value="DUF4398"/>
    <property type="match status" value="1"/>
</dbReference>
<dbReference type="STRING" id="1192034.CAP_2618"/>
<gene>
    <name evidence="2" type="ORF">CAP_2618</name>
</gene>
<dbReference type="Proteomes" id="UP000019678">
    <property type="component" value="Unassembled WGS sequence"/>
</dbReference>
<dbReference type="eggNOG" id="ENOG50314WB">
    <property type="taxonomic scope" value="Bacteria"/>
</dbReference>
<organism evidence="2 3">
    <name type="scientific">Chondromyces apiculatus DSM 436</name>
    <dbReference type="NCBI Taxonomy" id="1192034"/>
    <lineage>
        <taxon>Bacteria</taxon>
        <taxon>Pseudomonadati</taxon>
        <taxon>Myxococcota</taxon>
        <taxon>Polyangia</taxon>
        <taxon>Polyangiales</taxon>
        <taxon>Polyangiaceae</taxon>
        <taxon>Chondromyces</taxon>
    </lineage>
</organism>
<protein>
    <recommendedName>
        <fullName evidence="1">DUF4398 domain-containing protein</fullName>
    </recommendedName>
</protein>